<dbReference type="OrthoDB" id="9790355at2"/>
<dbReference type="InterPro" id="IPR051462">
    <property type="entry name" value="CBS_domain-containing"/>
</dbReference>
<dbReference type="SMART" id="SM00116">
    <property type="entry name" value="CBS"/>
    <property type="match status" value="2"/>
</dbReference>
<dbReference type="STRING" id="41431.PCC8801_3960"/>
<dbReference type="InterPro" id="IPR046342">
    <property type="entry name" value="CBS_dom_sf"/>
</dbReference>
<dbReference type="PANTHER" id="PTHR48108:SF6">
    <property type="entry name" value="CBS DOMAIN-CONTAINING PROTEIN CBSX1, CHLOROPLASTIC"/>
    <property type="match status" value="1"/>
</dbReference>
<dbReference type="EMBL" id="CP001287">
    <property type="protein sequence ID" value="ACK67901.1"/>
    <property type="molecule type" value="Genomic_DNA"/>
</dbReference>
<evidence type="ECO:0000259" key="3">
    <source>
        <dbReference type="PROSITE" id="PS51371"/>
    </source>
</evidence>
<keyword evidence="2" id="KW-0129">CBS domain</keyword>
<dbReference type="KEGG" id="cyp:PCC8801_3960"/>
<gene>
    <name evidence="4" type="ordered locus">PCC8801_3960</name>
</gene>
<dbReference type="Proteomes" id="UP000008204">
    <property type="component" value="Chromosome"/>
</dbReference>
<accession>B7K575</accession>
<sequence length="153" mass="16857">MSKIVADVMTPNAITVTRQTPLSEAIRILAEKRISGLPVVDDSGKLVGVISETDLMWQETGVEPPPYIMILDSVIYLQNPARYEKEIHKALGQTVGEVMSNHPISIKSSQSLREAAQIMHEKKIRRLPVVDETGKQVIGILTQGDIIRSMAKG</sequence>
<dbReference type="PROSITE" id="PS51371">
    <property type="entry name" value="CBS"/>
    <property type="match status" value="2"/>
</dbReference>
<reference evidence="5" key="1">
    <citation type="journal article" date="2011" name="MBio">
        <title>Novel metabolic attributes of the genus Cyanothece, comprising a group of unicellular nitrogen-fixing Cyanobacteria.</title>
        <authorList>
            <person name="Bandyopadhyay A."/>
            <person name="Elvitigala T."/>
            <person name="Welsh E."/>
            <person name="Stockel J."/>
            <person name="Liberton M."/>
            <person name="Min H."/>
            <person name="Sherman L.A."/>
            <person name="Pakrasi H.B."/>
        </authorList>
    </citation>
    <scope>NUCLEOTIDE SEQUENCE [LARGE SCALE GENOMIC DNA]</scope>
    <source>
        <strain evidence="5">PCC 8801</strain>
    </source>
</reference>
<dbReference type="PANTHER" id="PTHR48108">
    <property type="entry name" value="CBS DOMAIN-CONTAINING PROTEIN CBSX2, CHLOROPLASTIC"/>
    <property type="match status" value="1"/>
</dbReference>
<feature type="domain" description="CBS" evidence="3">
    <location>
        <begin position="99"/>
        <end position="153"/>
    </location>
</feature>
<protein>
    <submittedName>
        <fullName evidence="4">CBS domain containing protein</fullName>
    </submittedName>
</protein>
<dbReference type="SUPFAM" id="SSF54631">
    <property type="entry name" value="CBS-domain pair"/>
    <property type="match status" value="1"/>
</dbReference>
<evidence type="ECO:0000313" key="4">
    <source>
        <dbReference type="EMBL" id="ACK67901.1"/>
    </source>
</evidence>
<evidence type="ECO:0000313" key="5">
    <source>
        <dbReference type="Proteomes" id="UP000008204"/>
    </source>
</evidence>
<dbReference type="Pfam" id="PF00571">
    <property type="entry name" value="CBS"/>
    <property type="match status" value="2"/>
</dbReference>
<dbReference type="HOGENOM" id="CLU_040681_9_0_3"/>
<evidence type="ECO:0000256" key="1">
    <source>
        <dbReference type="ARBA" id="ARBA00022737"/>
    </source>
</evidence>
<dbReference type="AlphaFoldDB" id="B7K575"/>
<dbReference type="InterPro" id="IPR000644">
    <property type="entry name" value="CBS_dom"/>
</dbReference>
<name>B7K575_RIPO1</name>
<keyword evidence="1" id="KW-0677">Repeat</keyword>
<dbReference type="RefSeq" id="WP_012597155.1">
    <property type="nucleotide sequence ID" value="NC_011726.1"/>
</dbReference>
<keyword evidence="5" id="KW-1185">Reference proteome</keyword>
<feature type="domain" description="CBS" evidence="3">
    <location>
        <begin position="9"/>
        <end position="67"/>
    </location>
</feature>
<organism evidence="4 5">
    <name type="scientific">Rippkaea orientalis (strain PCC 8801 / RF-1)</name>
    <name type="common">Cyanothece sp. (strain PCC 8801)</name>
    <dbReference type="NCBI Taxonomy" id="41431"/>
    <lineage>
        <taxon>Bacteria</taxon>
        <taxon>Bacillati</taxon>
        <taxon>Cyanobacteriota</taxon>
        <taxon>Cyanophyceae</taxon>
        <taxon>Oscillatoriophycideae</taxon>
        <taxon>Chroococcales</taxon>
        <taxon>Aphanothecaceae</taxon>
        <taxon>Rippkaea</taxon>
        <taxon>Rippkaea orientalis</taxon>
    </lineage>
</organism>
<proteinExistence type="predicted"/>
<dbReference type="CDD" id="cd04586">
    <property type="entry name" value="CBS_pair_BON_assoc"/>
    <property type="match status" value="1"/>
</dbReference>
<evidence type="ECO:0000256" key="2">
    <source>
        <dbReference type="PROSITE-ProRule" id="PRU00703"/>
    </source>
</evidence>
<dbReference type="eggNOG" id="COG0517">
    <property type="taxonomic scope" value="Bacteria"/>
</dbReference>
<dbReference type="Gene3D" id="3.10.580.10">
    <property type="entry name" value="CBS-domain"/>
    <property type="match status" value="1"/>
</dbReference>